<protein>
    <submittedName>
        <fullName evidence="1">Uncharacterized protein</fullName>
    </submittedName>
</protein>
<name>A0A7R9H3N5_TIMCR</name>
<dbReference type="EMBL" id="OC320303">
    <property type="protein sequence ID" value="CAD7407733.1"/>
    <property type="molecule type" value="Genomic_DNA"/>
</dbReference>
<proteinExistence type="predicted"/>
<evidence type="ECO:0000313" key="1">
    <source>
        <dbReference type="EMBL" id="CAD7407733.1"/>
    </source>
</evidence>
<organism evidence="1">
    <name type="scientific">Timema cristinae</name>
    <name type="common">Walking stick</name>
    <dbReference type="NCBI Taxonomy" id="61476"/>
    <lineage>
        <taxon>Eukaryota</taxon>
        <taxon>Metazoa</taxon>
        <taxon>Ecdysozoa</taxon>
        <taxon>Arthropoda</taxon>
        <taxon>Hexapoda</taxon>
        <taxon>Insecta</taxon>
        <taxon>Pterygota</taxon>
        <taxon>Neoptera</taxon>
        <taxon>Polyneoptera</taxon>
        <taxon>Phasmatodea</taxon>
        <taxon>Timematodea</taxon>
        <taxon>Timematoidea</taxon>
        <taxon>Timematidae</taxon>
        <taxon>Timema</taxon>
    </lineage>
</organism>
<accession>A0A7R9H3N5</accession>
<reference evidence="1" key="1">
    <citation type="submission" date="2020-11" db="EMBL/GenBank/DDBJ databases">
        <authorList>
            <person name="Tran Van P."/>
        </authorList>
    </citation>
    <scope>NUCLEOTIDE SEQUENCE</scope>
</reference>
<sequence length="95" mass="10675">METTCWGSCGRDSSWRQPVGGHAGGIVHGDDLLVAVKYHEITETVIVSFLYTPGIWLAWKHVTRIEAACRARCCTRDLAVQRLDTLILSPEHQQR</sequence>
<dbReference type="AlphaFoldDB" id="A0A7R9H3N5"/>
<gene>
    <name evidence="1" type="ORF">TCEB3V08_LOCUS9166</name>
</gene>